<dbReference type="Pfam" id="PF04328">
    <property type="entry name" value="Sel_put"/>
    <property type="match status" value="1"/>
</dbReference>
<dbReference type="EMBL" id="RDEX01000003">
    <property type="protein sequence ID" value="RLY91725.1"/>
    <property type="molecule type" value="Genomic_DNA"/>
</dbReference>
<reference evidence="1 2" key="1">
    <citation type="submission" date="2018-10" db="EMBL/GenBank/DDBJ databases">
        <title>Kocuria tytonicola, new bacteria from the preen glands of American barn owls (Tyto furcata).</title>
        <authorList>
            <person name="Braun M.S."/>
            <person name="Wang E."/>
            <person name="Zimmermann S."/>
            <person name="Boutin S."/>
            <person name="Wagner H."/>
            <person name="Wink M."/>
        </authorList>
    </citation>
    <scope>NUCLEOTIDE SEQUENCE [LARGE SCALE GENOMIC DNA]</scope>
    <source>
        <strain evidence="1 2">473</strain>
    </source>
</reference>
<proteinExistence type="predicted"/>
<keyword evidence="2" id="KW-1185">Reference proteome</keyword>
<organism evidence="1 2">
    <name type="scientific">Kocuria tytonicola</name>
    <dbReference type="NCBI Taxonomy" id="2055946"/>
    <lineage>
        <taxon>Bacteria</taxon>
        <taxon>Bacillati</taxon>
        <taxon>Actinomycetota</taxon>
        <taxon>Actinomycetes</taxon>
        <taxon>Micrococcales</taxon>
        <taxon>Micrococcaceae</taxon>
        <taxon>Kocuria</taxon>
    </lineage>
</organism>
<sequence>MAGATQEPVSGRARLGTWWRGVVGFGNGVLGADRYERYLQYHRATGTEQAPMSEREFWRDYQDWQDAHPEGRCC</sequence>
<accession>A0A3L9KZD2</accession>
<evidence type="ECO:0000313" key="1">
    <source>
        <dbReference type="EMBL" id="RLY91725.1"/>
    </source>
</evidence>
<dbReference type="InterPro" id="IPR007423">
    <property type="entry name" value="Sel_put"/>
</dbReference>
<gene>
    <name evidence="1" type="ORF">EAE32_10955</name>
</gene>
<dbReference type="Proteomes" id="UP000277871">
    <property type="component" value="Unassembled WGS sequence"/>
</dbReference>
<protein>
    <submittedName>
        <fullName evidence="1">DUF466 domain-containing protein</fullName>
    </submittedName>
</protein>
<evidence type="ECO:0000313" key="2">
    <source>
        <dbReference type="Proteomes" id="UP000277871"/>
    </source>
</evidence>
<dbReference type="RefSeq" id="WP_121865179.1">
    <property type="nucleotide sequence ID" value="NZ_RDEX01000003.1"/>
</dbReference>
<dbReference type="AlphaFoldDB" id="A0A3L9KZD2"/>
<comment type="caution">
    <text evidence="1">The sequence shown here is derived from an EMBL/GenBank/DDBJ whole genome shotgun (WGS) entry which is preliminary data.</text>
</comment>
<name>A0A3L9KZD2_9MICC</name>